<gene>
    <name evidence="1" type="ORF">ZMTM_17460</name>
</gene>
<name>A0A8D5G0B7_9PROT</name>
<dbReference type="AlphaFoldDB" id="A0A8D5G0B7"/>
<evidence type="ECO:0000313" key="1">
    <source>
        <dbReference type="EMBL" id="BCM25487.1"/>
    </source>
</evidence>
<dbReference type="EMBL" id="AP024110">
    <property type="protein sequence ID" value="BCM25487.1"/>
    <property type="molecule type" value="Genomic_DNA"/>
</dbReference>
<dbReference type="KEGG" id="mpau:ZMTM_17460"/>
<organism evidence="1 2">
    <name type="scientific">Methyloradius palustris</name>
    <dbReference type="NCBI Taxonomy" id="2778876"/>
    <lineage>
        <taxon>Bacteria</taxon>
        <taxon>Pseudomonadati</taxon>
        <taxon>Pseudomonadota</taxon>
        <taxon>Betaproteobacteria</taxon>
        <taxon>Nitrosomonadales</taxon>
        <taxon>Methylophilaceae</taxon>
        <taxon>Methyloradius</taxon>
    </lineage>
</organism>
<dbReference type="Proteomes" id="UP000826722">
    <property type="component" value="Chromosome"/>
</dbReference>
<proteinExistence type="predicted"/>
<keyword evidence="2" id="KW-1185">Reference proteome</keyword>
<reference evidence="1" key="1">
    <citation type="journal article" date="2021" name="Arch. Microbiol.">
        <title>Methyloradius palustris gen. nov., sp. nov., a methanol-oxidizing bacterium isolated from snow.</title>
        <authorList>
            <person name="Miyadera T."/>
            <person name="Kojima H."/>
            <person name="Fukui M."/>
        </authorList>
    </citation>
    <scope>NUCLEOTIDE SEQUENCE</scope>
    <source>
        <strain evidence="1">Zm11</strain>
    </source>
</reference>
<dbReference type="RefSeq" id="WP_221763571.1">
    <property type="nucleotide sequence ID" value="NZ_AP024110.1"/>
</dbReference>
<evidence type="ECO:0000313" key="2">
    <source>
        <dbReference type="Proteomes" id="UP000826722"/>
    </source>
</evidence>
<sequence>MTENTSPHTFLTFELAQHILHTLAERNLLPTPVNYQSVYEELTGEPGDAASGHQELMMDAPLGMARRLAKTSTDLGLRLALAIEDGDWTRFSDEVVKFVSLPAETKPKSTPFSDFGEDNPSARLWRELLSKMLISTIPSLLEHDTELAKTSEYLAHRLKNATSKQEVIQLSSDLKSLDLHIGLYTDDMAAKHKAFLRMLDILFDSLVGSDQVEPWLVQEIRDFQQILHQPLDEKQLVKAAQYLRDMVLKTEG</sequence>
<protein>
    <submittedName>
        <fullName evidence="1">Uncharacterized protein</fullName>
    </submittedName>
</protein>
<accession>A0A8D5G0B7</accession>